<sequence length="317" mass="35248">MSGNSTSLDAFPFTICADIICGLKVATIFSISTLTTAGNLVALITIGSTPSLRNCHGLLLMSLSLADLFTGLIACSSIYPSVYNLWPFGDTMCLVVAGVEAVAKKASLLTLTLLSIERYIAVVYPLRYTRIITKQKIVTGVVFCWILSILFLTTLFMTRQIVQQYALVLHSCTVTYQNQLLSIALTVGLFILPSLATVSVTSALAWVGMKKHTRVRSHMISKLTEQGGQTRKAIKFFRMCRIMAFTFYACWAPITIVGFACVLAGVRQPLGVFFALYWLQFSNSFWNVVIYFAMNDAFRRRARELFLSPFVALRRLC</sequence>
<feature type="transmembrane region" description="Helical" evidence="10">
    <location>
        <begin position="242"/>
        <end position="266"/>
    </location>
</feature>
<keyword evidence="8 9" id="KW-0807">Transducer</keyword>
<accession>A0A914A403</accession>
<feature type="transmembrane region" description="Helical" evidence="10">
    <location>
        <begin position="28"/>
        <end position="46"/>
    </location>
</feature>
<keyword evidence="3 9" id="KW-0812">Transmembrane</keyword>
<feature type="domain" description="G-protein coupled receptors family 1 profile" evidence="11">
    <location>
        <begin position="38"/>
        <end position="291"/>
    </location>
</feature>
<evidence type="ECO:0000256" key="2">
    <source>
        <dbReference type="ARBA" id="ARBA00022475"/>
    </source>
</evidence>
<evidence type="ECO:0000313" key="12">
    <source>
        <dbReference type="EnsemblMetazoa" id="XP_038058582.1"/>
    </source>
</evidence>
<keyword evidence="5 9" id="KW-0297">G-protein coupled receptor</keyword>
<evidence type="ECO:0000256" key="8">
    <source>
        <dbReference type="ARBA" id="ARBA00023224"/>
    </source>
</evidence>
<dbReference type="GO" id="GO:0005886">
    <property type="term" value="C:plasma membrane"/>
    <property type="evidence" value="ECO:0007669"/>
    <property type="project" value="UniProtKB-SubCell"/>
</dbReference>
<evidence type="ECO:0000259" key="11">
    <source>
        <dbReference type="PROSITE" id="PS50262"/>
    </source>
</evidence>
<dbReference type="InterPro" id="IPR050569">
    <property type="entry name" value="TAAR"/>
</dbReference>
<dbReference type="EnsemblMetazoa" id="XM_038202654.1">
    <property type="protein sequence ID" value="XP_038058582.1"/>
    <property type="gene ID" value="LOC119729860"/>
</dbReference>
<evidence type="ECO:0000256" key="5">
    <source>
        <dbReference type="ARBA" id="ARBA00023040"/>
    </source>
</evidence>
<evidence type="ECO:0000256" key="10">
    <source>
        <dbReference type="SAM" id="Phobius"/>
    </source>
</evidence>
<dbReference type="PRINTS" id="PR00237">
    <property type="entry name" value="GPCRRHODOPSN"/>
</dbReference>
<dbReference type="RefSeq" id="XP_038058582.1">
    <property type="nucleotide sequence ID" value="XM_038202654.1"/>
</dbReference>
<dbReference type="PANTHER" id="PTHR24249:SF424">
    <property type="entry name" value="G-PROTEIN COUPLED RECEPTORS FAMILY 1 PROFILE DOMAIN-CONTAINING PROTEIN"/>
    <property type="match status" value="1"/>
</dbReference>
<keyword evidence="2" id="KW-1003">Cell membrane</keyword>
<feature type="transmembrane region" description="Helical" evidence="10">
    <location>
        <begin position="182"/>
        <end position="207"/>
    </location>
</feature>
<keyword evidence="7 9" id="KW-0675">Receptor</keyword>
<dbReference type="InterPro" id="IPR000276">
    <property type="entry name" value="GPCR_Rhodpsn"/>
</dbReference>
<feature type="transmembrane region" description="Helical" evidence="10">
    <location>
        <begin position="58"/>
        <end position="79"/>
    </location>
</feature>
<evidence type="ECO:0000256" key="9">
    <source>
        <dbReference type="RuleBase" id="RU000688"/>
    </source>
</evidence>
<keyword evidence="13" id="KW-1185">Reference proteome</keyword>
<dbReference type="OMA" id="CALAVWQ"/>
<dbReference type="InterPro" id="IPR017452">
    <property type="entry name" value="GPCR_Rhodpsn_7TM"/>
</dbReference>
<feature type="transmembrane region" description="Helical" evidence="10">
    <location>
        <begin position="272"/>
        <end position="293"/>
    </location>
</feature>
<dbReference type="CDD" id="cd00637">
    <property type="entry name" value="7tm_classA_rhodopsin-like"/>
    <property type="match status" value="1"/>
</dbReference>
<dbReference type="Gene3D" id="1.20.1070.10">
    <property type="entry name" value="Rhodopsin 7-helix transmembrane proteins"/>
    <property type="match status" value="1"/>
</dbReference>
<evidence type="ECO:0000256" key="1">
    <source>
        <dbReference type="ARBA" id="ARBA00004651"/>
    </source>
</evidence>
<evidence type="ECO:0000256" key="6">
    <source>
        <dbReference type="ARBA" id="ARBA00023136"/>
    </source>
</evidence>
<dbReference type="PROSITE" id="PS50262">
    <property type="entry name" value="G_PROTEIN_RECEP_F1_2"/>
    <property type="match status" value="1"/>
</dbReference>
<proteinExistence type="inferred from homology"/>
<dbReference type="PANTHER" id="PTHR24249">
    <property type="entry name" value="HISTAMINE RECEPTOR-RELATED G-PROTEIN COUPLED RECEPTOR"/>
    <property type="match status" value="1"/>
</dbReference>
<dbReference type="GeneID" id="119729860"/>
<comment type="subcellular location">
    <subcellularLocation>
        <location evidence="1">Cell membrane</location>
        <topology evidence="1">Multi-pass membrane protein</topology>
    </subcellularLocation>
</comment>
<keyword evidence="6 10" id="KW-0472">Membrane</keyword>
<name>A0A914A403_PATMI</name>
<dbReference type="AlphaFoldDB" id="A0A914A403"/>
<evidence type="ECO:0000256" key="4">
    <source>
        <dbReference type="ARBA" id="ARBA00022989"/>
    </source>
</evidence>
<dbReference type="Proteomes" id="UP000887568">
    <property type="component" value="Unplaced"/>
</dbReference>
<dbReference type="OrthoDB" id="6376512at2759"/>
<keyword evidence="4 10" id="KW-1133">Transmembrane helix</keyword>
<reference evidence="12" key="1">
    <citation type="submission" date="2022-11" db="UniProtKB">
        <authorList>
            <consortium name="EnsemblMetazoa"/>
        </authorList>
    </citation>
    <scope>IDENTIFICATION</scope>
</reference>
<dbReference type="GO" id="GO:0004930">
    <property type="term" value="F:G protein-coupled receptor activity"/>
    <property type="evidence" value="ECO:0007669"/>
    <property type="project" value="UniProtKB-KW"/>
</dbReference>
<organism evidence="12 13">
    <name type="scientific">Patiria miniata</name>
    <name type="common">Bat star</name>
    <name type="synonym">Asterina miniata</name>
    <dbReference type="NCBI Taxonomy" id="46514"/>
    <lineage>
        <taxon>Eukaryota</taxon>
        <taxon>Metazoa</taxon>
        <taxon>Echinodermata</taxon>
        <taxon>Eleutherozoa</taxon>
        <taxon>Asterozoa</taxon>
        <taxon>Asteroidea</taxon>
        <taxon>Valvatacea</taxon>
        <taxon>Valvatida</taxon>
        <taxon>Asterinidae</taxon>
        <taxon>Patiria</taxon>
    </lineage>
</organism>
<protein>
    <recommendedName>
        <fullName evidence="11">G-protein coupled receptors family 1 profile domain-containing protein</fullName>
    </recommendedName>
</protein>
<feature type="transmembrane region" description="Helical" evidence="10">
    <location>
        <begin position="137"/>
        <end position="162"/>
    </location>
</feature>
<comment type="similarity">
    <text evidence="9">Belongs to the G-protein coupled receptor 1 family.</text>
</comment>
<evidence type="ECO:0000256" key="7">
    <source>
        <dbReference type="ARBA" id="ARBA00023170"/>
    </source>
</evidence>
<dbReference type="PROSITE" id="PS00237">
    <property type="entry name" value="G_PROTEIN_RECEP_F1_1"/>
    <property type="match status" value="1"/>
</dbReference>
<dbReference type="Pfam" id="PF00001">
    <property type="entry name" value="7tm_1"/>
    <property type="match status" value="1"/>
</dbReference>
<evidence type="ECO:0000256" key="3">
    <source>
        <dbReference type="ARBA" id="ARBA00022692"/>
    </source>
</evidence>
<dbReference type="SUPFAM" id="SSF81321">
    <property type="entry name" value="Family A G protein-coupled receptor-like"/>
    <property type="match status" value="1"/>
</dbReference>
<evidence type="ECO:0000313" key="13">
    <source>
        <dbReference type="Proteomes" id="UP000887568"/>
    </source>
</evidence>